<protein>
    <submittedName>
        <fullName evidence="1">Uncharacterized protein</fullName>
    </submittedName>
</protein>
<evidence type="ECO:0000313" key="2">
    <source>
        <dbReference type="Proteomes" id="UP000193240"/>
    </source>
</evidence>
<dbReference type="Proteomes" id="UP000193240">
    <property type="component" value="Unassembled WGS sequence"/>
</dbReference>
<name>A0A1Y2M3X3_EPING</name>
<proteinExistence type="predicted"/>
<evidence type="ECO:0000313" key="1">
    <source>
        <dbReference type="EMBL" id="OSS50835.1"/>
    </source>
</evidence>
<accession>A0A1Y2M3X3</accession>
<keyword evidence="2" id="KW-1185">Reference proteome</keyword>
<reference evidence="1 2" key="1">
    <citation type="journal article" date="2017" name="Genome Announc.">
        <title>Genome sequence of the saprophytic ascomycete Epicoccum nigrum ICMP 19927 strain isolated from New Zealand.</title>
        <authorList>
            <person name="Fokin M."/>
            <person name="Fleetwood D."/>
            <person name="Weir B.S."/>
            <person name="Villas-Boas S.G."/>
        </authorList>
    </citation>
    <scope>NUCLEOTIDE SEQUENCE [LARGE SCALE GENOMIC DNA]</scope>
    <source>
        <strain evidence="1 2">ICMP 19927</strain>
    </source>
</reference>
<dbReference type="InParanoid" id="A0A1Y2M3X3"/>
<dbReference type="AlphaFoldDB" id="A0A1Y2M3X3"/>
<gene>
    <name evidence="1" type="ORF">B5807_04149</name>
</gene>
<dbReference type="EMBL" id="KZ107841">
    <property type="protein sequence ID" value="OSS50835.1"/>
    <property type="molecule type" value="Genomic_DNA"/>
</dbReference>
<sequence length="181" mass="19773">MNTFFPTIQLYFESGLSCTIDGGLLRGSTVGLDPDLRFRLTDCAHEEQGRAVQGILPEGPGGAGARIRILEAALSQRTSITVKVDTDRSPSLKMQDRTIVHELHTVIGLRLSGMEGMWYIWAKSEPTAKGRVWGDVRFAALRNDVPAPSLGFAAKIRDSAGGLRVVEKDSMITSLSRPRSF</sequence>
<organism evidence="1 2">
    <name type="scientific">Epicoccum nigrum</name>
    <name type="common">Soil fungus</name>
    <name type="synonym">Epicoccum purpurascens</name>
    <dbReference type="NCBI Taxonomy" id="105696"/>
    <lineage>
        <taxon>Eukaryota</taxon>
        <taxon>Fungi</taxon>
        <taxon>Dikarya</taxon>
        <taxon>Ascomycota</taxon>
        <taxon>Pezizomycotina</taxon>
        <taxon>Dothideomycetes</taxon>
        <taxon>Pleosporomycetidae</taxon>
        <taxon>Pleosporales</taxon>
        <taxon>Pleosporineae</taxon>
        <taxon>Didymellaceae</taxon>
        <taxon>Epicoccum</taxon>
    </lineage>
</organism>